<dbReference type="OrthoDB" id="5949570at2759"/>
<evidence type="ECO:0000256" key="5">
    <source>
        <dbReference type="ARBA" id="ARBA00023015"/>
    </source>
</evidence>
<dbReference type="AlphaFoldDB" id="A0A8J0TVJ6"/>
<evidence type="ECO:0000256" key="9">
    <source>
        <dbReference type="ARBA" id="ARBA00025262"/>
    </source>
</evidence>
<evidence type="ECO:0000256" key="8">
    <source>
        <dbReference type="ARBA" id="ARBA00023271"/>
    </source>
</evidence>
<keyword evidence="6" id="KW-0496">Mitochondrion</keyword>
<dbReference type="GeneID" id="108701223"/>
<evidence type="ECO:0000256" key="7">
    <source>
        <dbReference type="ARBA" id="ARBA00023163"/>
    </source>
</evidence>
<dbReference type="GO" id="GO:0003746">
    <property type="term" value="F:translation elongation factor activity"/>
    <property type="evidence" value="ECO:0007669"/>
    <property type="project" value="UniProtKB-KW"/>
</dbReference>
<dbReference type="PANTHER" id="PTHR21053">
    <property type="entry name" value="TRANSCRIPTION ELONGATION FACTOR, MITOCHONDRIAL"/>
    <property type="match status" value="1"/>
</dbReference>
<comment type="similarity">
    <text evidence="2">Belongs to the TEFM family.</text>
</comment>
<evidence type="ECO:0000256" key="6">
    <source>
        <dbReference type="ARBA" id="ARBA00023128"/>
    </source>
</evidence>
<evidence type="ECO:0000313" key="10">
    <source>
        <dbReference type="Proteomes" id="UP000186698"/>
    </source>
</evidence>
<evidence type="ECO:0000256" key="4">
    <source>
        <dbReference type="ARBA" id="ARBA00022946"/>
    </source>
</evidence>
<dbReference type="Xenbase" id="XB-GENE-6487134">
    <property type="gene designation" value="tefm.L"/>
</dbReference>
<dbReference type="InterPro" id="IPR036397">
    <property type="entry name" value="RNaseH_sf"/>
</dbReference>
<reference evidence="11" key="1">
    <citation type="submission" date="2025-08" db="UniProtKB">
        <authorList>
            <consortium name="RefSeq"/>
        </authorList>
    </citation>
    <scope>IDENTIFICATION</scope>
    <source>
        <strain evidence="11">J_2021</strain>
        <tissue evidence="11">Erythrocytes</tissue>
    </source>
</reference>
<evidence type="ECO:0000256" key="3">
    <source>
        <dbReference type="ARBA" id="ARBA00017000"/>
    </source>
</evidence>
<dbReference type="Gene3D" id="3.30.420.10">
    <property type="entry name" value="Ribonuclease H-like superfamily/Ribonuclease H"/>
    <property type="match status" value="1"/>
</dbReference>
<dbReference type="AGR" id="Xenbase:XB-GENE-6487134"/>
<dbReference type="InterPro" id="IPR039150">
    <property type="entry name" value="TEFM"/>
</dbReference>
<dbReference type="KEGG" id="xla:108701223"/>
<dbReference type="GO" id="GO:0006392">
    <property type="term" value="P:transcription elongation by mitochondrial RNA polymerase"/>
    <property type="evidence" value="ECO:0007669"/>
    <property type="project" value="InterPro"/>
</dbReference>
<evidence type="ECO:0000313" key="12">
    <source>
        <dbReference type="Xenbase" id="XB-GENE-6487134"/>
    </source>
</evidence>
<accession>A0A8J0TVJ6</accession>
<protein>
    <recommendedName>
        <fullName evidence="3">Transcription elongation factor, mitochondrial</fullName>
    </recommendedName>
</protein>
<dbReference type="GO" id="GO:0003676">
    <property type="term" value="F:nucleic acid binding"/>
    <property type="evidence" value="ECO:0007669"/>
    <property type="project" value="InterPro"/>
</dbReference>
<dbReference type="CTD" id="108701223"/>
<dbReference type="Pfam" id="PF12836">
    <property type="entry name" value="HHH_3"/>
    <property type="match status" value="1"/>
</dbReference>
<name>A0A8J0TVJ6_XENLA</name>
<dbReference type="PANTHER" id="PTHR21053:SF2">
    <property type="entry name" value="TRANSCRIPTION ELONGATION FACTOR, MITOCHONDRIAL"/>
    <property type="match status" value="1"/>
</dbReference>
<evidence type="ECO:0000256" key="1">
    <source>
        <dbReference type="ARBA" id="ARBA00004436"/>
    </source>
</evidence>
<proteinExistence type="inferred from homology"/>
<dbReference type="SUPFAM" id="SSF47781">
    <property type="entry name" value="RuvA domain 2-like"/>
    <property type="match status" value="1"/>
</dbReference>
<keyword evidence="5" id="KW-0805">Transcription regulation</keyword>
<keyword evidence="8" id="KW-1135">Mitochondrion nucleoid</keyword>
<organism evidence="10 11">
    <name type="scientific">Xenopus laevis</name>
    <name type="common">African clawed frog</name>
    <dbReference type="NCBI Taxonomy" id="8355"/>
    <lineage>
        <taxon>Eukaryota</taxon>
        <taxon>Metazoa</taxon>
        <taxon>Chordata</taxon>
        <taxon>Craniata</taxon>
        <taxon>Vertebrata</taxon>
        <taxon>Euteleostomi</taxon>
        <taxon>Amphibia</taxon>
        <taxon>Batrachia</taxon>
        <taxon>Anura</taxon>
        <taxon>Pipoidea</taxon>
        <taxon>Pipidae</taxon>
        <taxon>Xenopodinae</taxon>
        <taxon>Xenopus</taxon>
        <taxon>Xenopus</taxon>
    </lineage>
</organism>
<dbReference type="RefSeq" id="XP_018091051.1">
    <property type="nucleotide sequence ID" value="XM_018235562.2"/>
</dbReference>
<dbReference type="InterPro" id="IPR010994">
    <property type="entry name" value="RuvA_2-like"/>
</dbReference>
<keyword evidence="10" id="KW-1185">Reference proteome</keyword>
<evidence type="ECO:0000256" key="2">
    <source>
        <dbReference type="ARBA" id="ARBA00009086"/>
    </source>
</evidence>
<keyword evidence="11" id="KW-0648">Protein biosynthesis</keyword>
<sequence>MGMMIRCLRLLCAAGRGILPFRGLGPLPAHRHIHCSQCLAKSAAELDMEESAEGRAETEESLNAAYTDEEADTILHVLNTAPQSELAAIKLLRGKKSASIVQYREQHGPFLDLDSVVQVPHFKHKITVKVFDSILSPVDKDAKKERRPESRSSVRFIKPDVPTERLQATESIVSIVFGIKKIAWAHVSRSMMVHDWQQQEWYRFMKGPYFAHMYLEDVSAVVSKLPVADFYVLEKPGISLQNTSLFPVMLHMRTVEAMLYAMLNMQYEADGEHRVLSMARSTVGKHFDIMVGESRTSGLEIAKQLLTHSVSQEEPRVRFPQDAIFHYRNHLQPRGQNRNEELCDALLQAIAFYELAVF</sequence>
<dbReference type="GO" id="GO:0042645">
    <property type="term" value="C:mitochondrial nucleoid"/>
    <property type="evidence" value="ECO:0000318"/>
    <property type="project" value="GO_Central"/>
</dbReference>
<keyword evidence="7" id="KW-0804">Transcription</keyword>
<dbReference type="Proteomes" id="UP000186698">
    <property type="component" value="Chromosome 9_10L"/>
</dbReference>
<comment type="function">
    <text evidence="9">Transcription elongation factor which increases mitochondrial RNA polymerase processivity. Regulates transcription of the mitochondrial genome, including genes important for the oxidative phosphorylation machinery.</text>
</comment>
<keyword evidence="4" id="KW-0809">Transit peptide</keyword>
<dbReference type="GO" id="GO:0030337">
    <property type="term" value="F:DNA polymerase processivity factor activity"/>
    <property type="evidence" value="ECO:0007669"/>
    <property type="project" value="TreeGrafter"/>
</dbReference>
<evidence type="ECO:0000313" key="11">
    <source>
        <dbReference type="RefSeq" id="XP_018091051.1"/>
    </source>
</evidence>
<gene>
    <name evidence="11 12" type="primary">tefm.L</name>
</gene>
<keyword evidence="11" id="KW-0251">Elongation factor</keyword>
<comment type="subcellular location">
    <subcellularLocation>
        <location evidence="1">Mitochondrion matrix</location>
        <location evidence="1">Mitochondrion nucleoid</location>
    </subcellularLocation>
</comment>